<evidence type="ECO:0000313" key="2">
    <source>
        <dbReference type="EMBL" id="KAJ3506929.1"/>
    </source>
</evidence>
<organism evidence="2 3">
    <name type="scientific">Agrocybe chaxingu</name>
    <dbReference type="NCBI Taxonomy" id="84603"/>
    <lineage>
        <taxon>Eukaryota</taxon>
        <taxon>Fungi</taxon>
        <taxon>Dikarya</taxon>
        <taxon>Basidiomycota</taxon>
        <taxon>Agaricomycotina</taxon>
        <taxon>Agaricomycetes</taxon>
        <taxon>Agaricomycetidae</taxon>
        <taxon>Agaricales</taxon>
        <taxon>Agaricineae</taxon>
        <taxon>Strophariaceae</taxon>
        <taxon>Agrocybe</taxon>
    </lineage>
</organism>
<dbReference type="AlphaFoldDB" id="A0A9W8MW92"/>
<dbReference type="PANTHER" id="PTHR28630:SF3">
    <property type="entry name" value="PEROXIREDOXIN-LIKE 2C"/>
    <property type="match status" value="1"/>
</dbReference>
<dbReference type="EMBL" id="JANKHO010000711">
    <property type="protein sequence ID" value="KAJ3506929.1"/>
    <property type="molecule type" value="Genomic_DNA"/>
</dbReference>
<dbReference type="OrthoDB" id="40334at2759"/>
<dbReference type="Pfam" id="PF13911">
    <property type="entry name" value="AhpC-TSA_2"/>
    <property type="match status" value="1"/>
</dbReference>
<dbReference type="PANTHER" id="PTHR28630">
    <property type="match status" value="1"/>
</dbReference>
<gene>
    <name evidence="2" type="ORF">NLJ89_g6590</name>
</gene>
<keyword evidence="3" id="KW-1185">Reference proteome</keyword>
<protein>
    <submittedName>
        <fullName evidence="2">Uncharacterized protein</fullName>
    </submittedName>
</protein>
<proteinExistence type="predicted"/>
<accession>A0A9W8MW92</accession>
<dbReference type="Proteomes" id="UP001148786">
    <property type="component" value="Unassembled WGS sequence"/>
</dbReference>
<comment type="caution">
    <text evidence="2">The sequence shown here is derived from an EMBL/GenBank/DDBJ whole genome shotgun (WGS) entry which is preliminary data.</text>
</comment>
<dbReference type="InterPro" id="IPR032801">
    <property type="entry name" value="PXL2A/B/C"/>
</dbReference>
<evidence type="ECO:0000256" key="1">
    <source>
        <dbReference type="SAM" id="MobiDB-lite"/>
    </source>
</evidence>
<name>A0A9W8MW92_9AGAR</name>
<reference evidence="2" key="1">
    <citation type="submission" date="2022-07" db="EMBL/GenBank/DDBJ databases">
        <title>Genome Sequence of Agrocybe chaxingu.</title>
        <authorList>
            <person name="Buettner E."/>
        </authorList>
    </citation>
    <scope>NUCLEOTIDE SEQUENCE</scope>
    <source>
        <strain evidence="2">MP-N11</strain>
    </source>
</reference>
<sequence length="245" mass="26803">MTDLKALPDEETIAKAVALEVLDAKGEKVKFGSIIEGQKTVVVFVRALLSLRVNSELVEIWMCRALLLRCTMLLLSSTQRLSYSPSLLPLVDQACQAYVEQLVSVPQDSLTQAGTKLVIVGCGEAAAIPPYAETTKFTGPIYARPLTRALPRARNDDREPPTHAGGEERPSYLRGMSLLWNVLRSTWRGPVKNPTLIGKQGNISQLGGEFIFGPGNTCSFASRMKHTEDHIEVTDLMKEAGVLLP</sequence>
<feature type="region of interest" description="Disordered" evidence="1">
    <location>
        <begin position="148"/>
        <end position="170"/>
    </location>
</feature>
<feature type="compositionally biased region" description="Basic and acidic residues" evidence="1">
    <location>
        <begin position="153"/>
        <end position="170"/>
    </location>
</feature>
<evidence type="ECO:0000313" key="3">
    <source>
        <dbReference type="Proteomes" id="UP001148786"/>
    </source>
</evidence>